<comment type="caution">
    <text evidence="1">The sequence shown here is derived from an EMBL/GenBank/DDBJ whole genome shotgun (WGS) entry which is preliminary data.</text>
</comment>
<dbReference type="Proteomes" id="UP000527355">
    <property type="component" value="Unassembled WGS sequence"/>
</dbReference>
<sequence>MGLSQRRMIPGSIYTMECREGTFLTLKIYTLKSLKQKYLYLYMKPTRKKNIENREMDQHLKLSPPMGRLLCSPPDTLSLGGQPYLTSDRQIQVNKRKACHLGGVNRGERSEEADFGLLQKE</sequence>
<proteinExistence type="predicted"/>
<dbReference type="AlphaFoldDB" id="A0A7J7Z5J0"/>
<protein>
    <submittedName>
        <fullName evidence="1">Uncharacterized protein</fullName>
    </submittedName>
</protein>
<accession>A0A7J7Z5J0</accession>
<organism evidence="1 2">
    <name type="scientific">Myotis myotis</name>
    <name type="common">Greater mouse-eared bat</name>
    <name type="synonym">Vespertilio myotis</name>
    <dbReference type="NCBI Taxonomy" id="51298"/>
    <lineage>
        <taxon>Eukaryota</taxon>
        <taxon>Metazoa</taxon>
        <taxon>Chordata</taxon>
        <taxon>Craniata</taxon>
        <taxon>Vertebrata</taxon>
        <taxon>Euteleostomi</taxon>
        <taxon>Mammalia</taxon>
        <taxon>Eutheria</taxon>
        <taxon>Laurasiatheria</taxon>
        <taxon>Chiroptera</taxon>
        <taxon>Yangochiroptera</taxon>
        <taxon>Vespertilionidae</taxon>
        <taxon>Myotis</taxon>
    </lineage>
</organism>
<gene>
    <name evidence="1" type="ORF">mMyoMyo1_010695</name>
</gene>
<name>A0A7J7Z5J0_MYOMY</name>
<keyword evidence="2" id="KW-1185">Reference proteome</keyword>
<dbReference type="EMBL" id="JABWUV010000003">
    <property type="protein sequence ID" value="KAF6369348.1"/>
    <property type="molecule type" value="Genomic_DNA"/>
</dbReference>
<evidence type="ECO:0000313" key="2">
    <source>
        <dbReference type="Proteomes" id="UP000527355"/>
    </source>
</evidence>
<reference evidence="1 2" key="1">
    <citation type="journal article" date="2020" name="Nature">
        <title>Six reference-quality genomes reveal evolution of bat adaptations.</title>
        <authorList>
            <person name="Jebb D."/>
            <person name="Huang Z."/>
            <person name="Pippel M."/>
            <person name="Hughes G.M."/>
            <person name="Lavrichenko K."/>
            <person name="Devanna P."/>
            <person name="Winkler S."/>
            <person name="Jermiin L.S."/>
            <person name="Skirmuntt E.C."/>
            <person name="Katzourakis A."/>
            <person name="Burkitt-Gray L."/>
            <person name="Ray D.A."/>
            <person name="Sullivan K.A.M."/>
            <person name="Roscito J.G."/>
            <person name="Kirilenko B.M."/>
            <person name="Davalos L.M."/>
            <person name="Corthals A.P."/>
            <person name="Power M.L."/>
            <person name="Jones G."/>
            <person name="Ransome R.D."/>
            <person name="Dechmann D.K.N."/>
            <person name="Locatelli A.G."/>
            <person name="Puechmaille S.J."/>
            <person name="Fedrigo O."/>
            <person name="Jarvis E.D."/>
            <person name="Hiller M."/>
            <person name="Vernes S.C."/>
            <person name="Myers E.W."/>
            <person name="Teeling E.C."/>
        </authorList>
    </citation>
    <scope>NUCLEOTIDE SEQUENCE [LARGE SCALE GENOMIC DNA]</scope>
    <source>
        <strain evidence="1">MMyoMyo1</strain>
        <tissue evidence="1">Flight muscle</tissue>
    </source>
</reference>
<evidence type="ECO:0000313" key="1">
    <source>
        <dbReference type="EMBL" id="KAF6369348.1"/>
    </source>
</evidence>